<organism evidence="7 9">
    <name type="scientific">Candidatus Chlorohelix allophototropha</name>
    <dbReference type="NCBI Taxonomy" id="3003348"/>
    <lineage>
        <taxon>Bacteria</taxon>
        <taxon>Bacillati</taxon>
        <taxon>Chloroflexota</taxon>
        <taxon>Chloroflexia</taxon>
        <taxon>Candidatus Chloroheliales</taxon>
        <taxon>Candidatus Chloroheliaceae</taxon>
        <taxon>Candidatus Chlorohelix</taxon>
    </lineage>
</organism>
<feature type="compositionally biased region" description="Polar residues" evidence="4">
    <location>
        <begin position="545"/>
        <end position="562"/>
    </location>
</feature>
<feature type="compositionally biased region" description="Polar residues" evidence="4">
    <location>
        <begin position="526"/>
        <end position="536"/>
    </location>
</feature>
<dbReference type="RefSeq" id="WP_341468905.1">
    <property type="nucleotide sequence ID" value="NZ_CP128399.1"/>
</dbReference>
<keyword evidence="5" id="KW-0472">Membrane</keyword>
<dbReference type="Proteomes" id="UP001431572">
    <property type="component" value="Chromosome 1"/>
</dbReference>
<dbReference type="EMBL" id="JACATZ010000001">
    <property type="protein sequence ID" value="NWJ45131.1"/>
    <property type="molecule type" value="Genomic_DNA"/>
</dbReference>
<feature type="transmembrane region" description="Helical" evidence="5">
    <location>
        <begin position="151"/>
        <end position="171"/>
    </location>
</feature>
<dbReference type="PROSITE" id="PS50111">
    <property type="entry name" value="CHEMOTAXIS_TRANSDUC_2"/>
    <property type="match status" value="1"/>
</dbReference>
<dbReference type="EMBL" id="CP128399">
    <property type="protein sequence ID" value="WJW67010.1"/>
    <property type="molecule type" value="Genomic_DNA"/>
</dbReference>
<evidence type="ECO:0000313" key="9">
    <source>
        <dbReference type="Proteomes" id="UP000521676"/>
    </source>
</evidence>
<evidence type="ECO:0000313" key="10">
    <source>
        <dbReference type="Proteomes" id="UP001431572"/>
    </source>
</evidence>
<feature type="transmembrane region" description="Helical" evidence="5">
    <location>
        <begin position="79"/>
        <end position="106"/>
    </location>
</feature>
<dbReference type="Proteomes" id="UP000521676">
    <property type="component" value="Unassembled WGS sequence"/>
</dbReference>
<dbReference type="AlphaFoldDB" id="A0A8T7M0X6"/>
<keyword evidence="5" id="KW-0812">Transmembrane</keyword>
<sequence length="562" mass="61616">MTANQTQLPKPAVSKLLVYSITSILTILAITIWWFYGNSAGNNYTNQVFWKFLIDLVLVLALGLMNIQVAGTRFSIATTIIFSAMLTLPIILLPVFAFIIVAVYYYLLPTSRGNWRTFYGFIMFNLVFFAGAATFRLFGSTNIEKLTGQQLVAVLLAFSAWVISNYGLIILRDYLLGVESPFTVIKHLPASLPIQLIVIPVGLLHSVILTNYDNGMVVLWCLVIVAIGIFTNHLVLLQERLQLQNDLLSQQKEALESVQQRELGTGNALADSAGELSAIAFEQSASISQQFMQLSELSKIVDQLNRSAEIIAESAYRVLQSTEQSLRSAEVGQDSLNTSLEELADLQISLEGLVEQTTEMAAQSKEINQLSEVLQEIAEETHLLAVNATIEASSAGEYGHRFAVVANEVNQLAGRARSGSLQVQKVISRLRKIVESVLDRIEQSRDQSREAVDSLTIASQRTAQVIEVTQHATVLSRQISGASQQQRSGTQQTANGLSLLLQIANEAVKISEKSRETATRLDNLSKNLHKGSSQIPPNVPPGRSDTAQISPLVSGNFSPQKA</sequence>
<keyword evidence="10" id="KW-1185">Reference proteome</keyword>
<feature type="transmembrane region" description="Helical" evidence="5">
    <location>
        <begin position="118"/>
        <end position="139"/>
    </location>
</feature>
<dbReference type="PANTHER" id="PTHR32089">
    <property type="entry name" value="METHYL-ACCEPTING CHEMOTAXIS PROTEIN MCPB"/>
    <property type="match status" value="1"/>
</dbReference>
<evidence type="ECO:0000313" key="7">
    <source>
        <dbReference type="EMBL" id="NWJ45131.1"/>
    </source>
</evidence>
<feature type="transmembrane region" description="Helical" evidence="5">
    <location>
        <begin position="191"/>
        <end position="210"/>
    </location>
</feature>
<feature type="region of interest" description="Disordered" evidence="4">
    <location>
        <begin position="526"/>
        <end position="562"/>
    </location>
</feature>
<evidence type="ECO:0000256" key="3">
    <source>
        <dbReference type="SAM" id="Coils"/>
    </source>
</evidence>
<accession>A0A8T7M0X6</accession>
<dbReference type="SMART" id="SM00283">
    <property type="entry name" value="MA"/>
    <property type="match status" value="1"/>
</dbReference>
<reference evidence="8" key="2">
    <citation type="journal article" date="2024" name="Nature">
        <title>Anoxygenic phototroph of the Chloroflexota uses a type I reaction centre.</title>
        <authorList>
            <person name="Tsuji J.M."/>
            <person name="Shaw N.A."/>
            <person name="Nagashima S."/>
            <person name="Venkiteswaran J.J."/>
            <person name="Schiff S.L."/>
            <person name="Watanabe T."/>
            <person name="Fukui M."/>
            <person name="Hanada S."/>
            <person name="Tank M."/>
            <person name="Neufeld J.D."/>
        </authorList>
    </citation>
    <scope>NUCLEOTIDE SEQUENCE</scope>
    <source>
        <strain evidence="8">L227-S17</strain>
    </source>
</reference>
<proteinExistence type="predicted"/>
<dbReference type="Gene3D" id="1.10.287.950">
    <property type="entry name" value="Methyl-accepting chemotaxis protein"/>
    <property type="match status" value="1"/>
</dbReference>
<keyword evidence="3" id="KW-0175">Coiled coil</keyword>
<evidence type="ECO:0000256" key="1">
    <source>
        <dbReference type="ARBA" id="ARBA00023224"/>
    </source>
</evidence>
<evidence type="ECO:0000313" key="8">
    <source>
        <dbReference type="EMBL" id="WJW67010.1"/>
    </source>
</evidence>
<reference evidence="7 9" key="1">
    <citation type="submission" date="2020-06" db="EMBL/GenBank/DDBJ databases">
        <title>Anoxygenic phototrophic Chloroflexota member uses a Type I reaction center.</title>
        <authorList>
            <person name="Tsuji J.M."/>
            <person name="Shaw N.A."/>
            <person name="Nagashima S."/>
            <person name="Venkiteswaran J."/>
            <person name="Schiff S.L."/>
            <person name="Hanada S."/>
            <person name="Tank M."/>
            <person name="Neufeld J.D."/>
        </authorList>
    </citation>
    <scope>NUCLEOTIDE SEQUENCE [LARGE SCALE GENOMIC DNA]</scope>
    <source>
        <strain evidence="7">L227-S17</strain>
    </source>
</reference>
<gene>
    <name evidence="7" type="ORF">HXX08_04550</name>
    <name evidence="8" type="ORF">OZ401_000258</name>
</gene>
<dbReference type="SUPFAM" id="SSF58104">
    <property type="entry name" value="Methyl-accepting chemotaxis protein (MCP) signaling domain"/>
    <property type="match status" value="1"/>
</dbReference>
<feature type="transmembrane region" description="Helical" evidence="5">
    <location>
        <begin position="16"/>
        <end position="36"/>
    </location>
</feature>
<evidence type="ECO:0000256" key="2">
    <source>
        <dbReference type="PROSITE-ProRule" id="PRU00284"/>
    </source>
</evidence>
<evidence type="ECO:0000259" key="6">
    <source>
        <dbReference type="PROSITE" id="PS50111"/>
    </source>
</evidence>
<protein>
    <submittedName>
        <fullName evidence="7">Methyl-accepting chemotaxis protein</fullName>
    </submittedName>
</protein>
<feature type="domain" description="Methyl-accepting transducer" evidence="6">
    <location>
        <begin position="265"/>
        <end position="501"/>
    </location>
</feature>
<dbReference type="Pfam" id="PF00015">
    <property type="entry name" value="MCPsignal"/>
    <property type="match status" value="1"/>
</dbReference>
<keyword evidence="5" id="KW-1133">Transmembrane helix</keyword>
<name>A0A8T7M0X6_9CHLR</name>
<feature type="coiled-coil region" evidence="3">
    <location>
        <begin position="336"/>
        <end position="380"/>
    </location>
</feature>
<feature type="transmembrane region" description="Helical" evidence="5">
    <location>
        <begin position="217"/>
        <end position="237"/>
    </location>
</feature>
<evidence type="ECO:0000256" key="4">
    <source>
        <dbReference type="SAM" id="MobiDB-lite"/>
    </source>
</evidence>
<keyword evidence="1 2" id="KW-0807">Transducer</keyword>
<dbReference type="GO" id="GO:0016020">
    <property type="term" value="C:membrane"/>
    <property type="evidence" value="ECO:0007669"/>
    <property type="project" value="InterPro"/>
</dbReference>
<dbReference type="PANTHER" id="PTHR32089:SF112">
    <property type="entry name" value="LYSOZYME-LIKE PROTEIN-RELATED"/>
    <property type="match status" value="1"/>
</dbReference>
<evidence type="ECO:0000256" key="5">
    <source>
        <dbReference type="SAM" id="Phobius"/>
    </source>
</evidence>
<feature type="transmembrane region" description="Helical" evidence="5">
    <location>
        <begin position="48"/>
        <end position="67"/>
    </location>
</feature>
<dbReference type="GO" id="GO:0007165">
    <property type="term" value="P:signal transduction"/>
    <property type="evidence" value="ECO:0007669"/>
    <property type="project" value="UniProtKB-KW"/>
</dbReference>
<dbReference type="InterPro" id="IPR004089">
    <property type="entry name" value="MCPsignal_dom"/>
</dbReference>